<dbReference type="STRING" id="768671.ThimaDRAFT_1332"/>
<sequence length="68" mass="7709">MNAKALIDSALKLSSAERFELIDELLHSLDRPDPEIDRLWIEEAERRLAAYRSGQVKGIPAEDVLGEF</sequence>
<dbReference type="Pfam" id="PF09720">
    <property type="entry name" value="Unstab_antitox"/>
    <property type="match status" value="1"/>
</dbReference>
<dbReference type="EMBL" id="AFWV01000004">
    <property type="protein sequence ID" value="EGV19188.1"/>
    <property type="molecule type" value="Genomic_DNA"/>
</dbReference>
<reference evidence="1 2" key="1">
    <citation type="submission" date="2011-06" db="EMBL/GenBank/DDBJ databases">
        <title>The draft genome of Thiocapsa marina 5811.</title>
        <authorList>
            <consortium name="US DOE Joint Genome Institute (JGI-PGF)"/>
            <person name="Lucas S."/>
            <person name="Han J."/>
            <person name="Cheng J.-F."/>
            <person name="Goodwin L."/>
            <person name="Pitluck S."/>
            <person name="Peters L."/>
            <person name="Land M.L."/>
            <person name="Hauser L."/>
            <person name="Vogl K."/>
            <person name="Liu Z."/>
            <person name="Imhoff J."/>
            <person name="Thiel V."/>
            <person name="Frigaard N.-U."/>
            <person name="Bryant D."/>
            <person name="Woyke T.J."/>
        </authorList>
    </citation>
    <scope>NUCLEOTIDE SEQUENCE [LARGE SCALE GENOMIC DNA]</scope>
    <source>
        <strain evidence="1 2">5811</strain>
    </source>
</reference>
<protein>
    <submittedName>
        <fullName evidence="1">Putative addiction module component CHP02574 family protein</fullName>
    </submittedName>
</protein>
<name>F9U8T0_9GAMM</name>
<organism evidence="1 2">
    <name type="scientific">Thiocapsa marina 5811</name>
    <dbReference type="NCBI Taxonomy" id="768671"/>
    <lineage>
        <taxon>Bacteria</taxon>
        <taxon>Pseudomonadati</taxon>
        <taxon>Pseudomonadota</taxon>
        <taxon>Gammaproteobacteria</taxon>
        <taxon>Chromatiales</taxon>
        <taxon>Chromatiaceae</taxon>
        <taxon>Thiocapsa</taxon>
    </lineage>
</organism>
<evidence type="ECO:0000313" key="1">
    <source>
        <dbReference type="EMBL" id="EGV19188.1"/>
    </source>
</evidence>
<dbReference type="RefSeq" id="WP_007192209.1">
    <property type="nucleotide sequence ID" value="NZ_AFWV01000004.1"/>
</dbReference>
<accession>F9U8T0</accession>
<dbReference type="eggNOG" id="ENOG5033B20">
    <property type="taxonomic scope" value="Bacteria"/>
</dbReference>
<gene>
    <name evidence="1" type="ORF">ThimaDRAFT_1332</name>
</gene>
<proteinExistence type="predicted"/>
<dbReference type="InterPro" id="IPR013406">
    <property type="entry name" value="CHP02574_addiction_mod"/>
</dbReference>
<dbReference type="Proteomes" id="UP000005459">
    <property type="component" value="Unassembled WGS sequence"/>
</dbReference>
<dbReference type="OrthoDB" id="8549727at2"/>
<keyword evidence="2" id="KW-1185">Reference proteome</keyword>
<dbReference type="AlphaFoldDB" id="F9U8T0"/>
<evidence type="ECO:0000313" key="2">
    <source>
        <dbReference type="Proteomes" id="UP000005459"/>
    </source>
</evidence>
<dbReference type="NCBIfam" id="TIGR02574">
    <property type="entry name" value="stabl_TIGR02574"/>
    <property type="match status" value="1"/>
</dbReference>